<evidence type="ECO:0000313" key="3">
    <source>
        <dbReference type="EMBL" id="SHJ98779.1"/>
    </source>
</evidence>
<evidence type="ECO:0000256" key="2">
    <source>
        <dbReference type="SAM" id="SignalP"/>
    </source>
</evidence>
<dbReference type="OrthoDB" id="9780943at2"/>
<dbReference type="RefSeq" id="WP_073149166.1">
    <property type="nucleotide sequence ID" value="NZ_FRAG01000019.1"/>
</dbReference>
<dbReference type="PIRSF" id="PIRSF017082">
    <property type="entry name" value="YflP"/>
    <property type="match status" value="1"/>
</dbReference>
<dbReference type="SUPFAM" id="SSF53850">
    <property type="entry name" value="Periplasmic binding protein-like II"/>
    <property type="match status" value="1"/>
</dbReference>
<dbReference type="Pfam" id="PF03401">
    <property type="entry name" value="TctC"/>
    <property type="match status" value="1"/>
</dbReference>
<keyword evidence="2" id="KW-0732">Signal</keyword>
<comment type="similarity">
    <text evidence="1">Belongs to the UPF0065 (bug) family.</text>
</comment>
<dbReference type="Gene3D" id="3.40.190.10">
    <property type="entry name" value="Periplasmic binding protein-like II"/>
    <property type="match status" value="1"/>
</dbReference>
<dbReference type="InterPro" id="IPR005064">
    <property type="entry name" value="BUG"/>
</dbReference>
<gene>
    <name evidence="3" type="ORF">SAMN02745912_01845</name>
</gene>
<dbReference type="Gene3D" id="3.40.190.150">
    <property type="entry name" value="Bordetella uptake gene, domain 1"/>
    <property type="match status" value="1"/>
</dbReference>
<proteinExistence type="inferred from homology"/>
<organism evidence="3 4">
    <name type="scientific">Paramaledivibacter caminithermalis (strain DSM 15212 / CIP 107654 / DViRD3)</name>
    <name type="common">Clostridium caminithermale</name>
    <dbReference type="NCBI Taxonomy" id="1121301"/>
    <lineage>
        <taxon>Bacteria</taxon>
        <taxon>Bacillati</taxon>
        <taxon>Bacillota</taxon>
        <taxon>Clostridia</taxon>
        <taxon>Peptostreptococcales</taxon>
        <taxon>Caminicellaceae</taxon>
        <taxon>Paramaledivibacter</taxon>
    </lineage>
</organism>
<keyword evidence="3" id="KW-0675">Receptor</keyword>
<reference evidence="3 4" key="1">
    <citation type="submission" date="2016-11" db="EMBL/GenBank/DDBJ databases">
        <authorList>
            <person name="Jaros S."/>
            <person name="Januszkiewicz K."/>
            <person name="Wedrychowicz H."/>
        </authorList>
    </citation>
    <scope>NUCLEOTIDE SEQUENCE [LARGE SCALE GENOMIC DNA]</scope>
    <source>
        <strain evidence="3 4">DSM 15212</strain>
    </source>
</reference>
<dbReference type="EMBL" id="FRAG01000019">
    <property type="protein sequence ID" value="SHJ98779.1"/>
    <property type="molecule type" value="Genomic_DNA"/>
</dbReference>
<dbReference type="CDD" id="cd07012">
    <property type="entry name" value="PBP2_Bug_TTT"/>
    <property type="match status" value="1"/>
</dbReference>
<feature type="chain" id="PRO_5039134320" evidence="2">
    <location>
        <begin position="21"/>
        <end position="354"/>
    </location>
</feature>
<dbReference type="PANTHER" id="PTHR42928">
    <property type="entry name" value="TRICARBOXYLATE-BINDING PROTEIN"/>
    <property type="match status" value="1"/>
</dbReference>
<dbReference type="Proteomes" id="UP000184465">
    <property type="component" value="Unassembled WGS sequence"/>
</dbReference>
<evidence type="ECO:0000313" key="4">
    <source>
        <dbReference type="Proteomes" id="UP000184465"/>
    </source>
</evidence>
<dbReference type="PROSITE" id="PS51257">
    <property type="entry name" value="PROKAR_LIPOPROTEIN"/>
    <property type="match status" value="1"/>
</dbReference>
<evidence type="ECO:0000256" key="1">
    <source>
        <dbReference type="ARBA" id="ARBA00006987"/>
    </source>
</evidence>
<dbReference type="AlphaFoldDB" id="A0A1M6NSU9"/>
<dbReference type="STRING" id="1121301.SAMN02745912_01845"/>
<name>A0A1M6NSU9_PARC5</name>
<sequence length="354" mass="37790">MKRVIILGLCLILVLGLAVGCSQKPTASVEPEKKSDKEEAKAEVDWPTKDIKIIVPWNPGGGTDLTTRTIADEMSKALDATIMVVNTPGASGSIGTQEVLNSPHDGYTIAANGMMPFVSYSVMGYLKNTYRDWHVWLATFSPNVIAVNKDSQYKDMKTLVDAFKNGEVSVGTAGPGTGGHIGIEVVRSSLDFDYNHVPYGGGNPAIVAALSGEVDVTPQLSMEMIDMLRSGDLKGLAALTEGPLQISEEIAIPSLADVIPEAAKAVPMGESFGIAVPKDTPKEVVDKIDEAFKKAIESEAVKKFAEEKGVVVLGYSGDKAQKFLDKLASVVCWTLYDAGNAKISPEKFDIPRAE</sequence>
<dbReference type="PANTHER" id="PTHR42928:SF5">
    <property type="entry name" value="BLR1237 PROTEIN"/>
    <property type="match status" value="1"/>
</dbReference>
<feature type="signal peptide" evidence="2">
    <location>
        <begin position="1"/>
        <end position="20"/>
    </location>
</feature>
<accession>A0A1M6NSU9</accession>
<keyword evidence="4" id="KW-1185">Reference proteome</keyword>
<protein>
    <submittedName>
        <fullName evidence="3">Tripartite-type tricarboxylate transporter, receptor component TctC</fullName>
    </submittedName>
</protein>
<dbReference type="InterPro" id="IPR042100">
    <property type="entry name" value="Bug_dom1"/>
</dbReference>